<dbReference type="EMBL" id="CP012036">
    <property type="protein sequence ID" value="ALF55625.1"/>
    <property type="molecule type" value="Genomic_DNA"/>
</dbReference>
<reference evidence="2" key="1">
    <citation type="submission" date="2015-07" db="EMBL/GenBank/DDBJ databases">
        <title>Genome Of Nitrogen-Fixing Cyanobacterium Nostoc piscinale CENA21 From Solimoes/Amazon River Floodplain Sediments And Comparative Genomics To Uncover Biosynthetic Natural Products Potential.</title>
        <authorList>
            <person name="Leao T.F."/>
            <person name="Leao P.N."/>
            <person name="Guimaraes P.I."/>
            <person name="de Melo A.G.C."/>
            <person name="Ramos R.T.J."/>
            <person name="Silva A."/>
            <person name="Fiore M.F."/>
            <person name="Schneider M.P.C."/>
        </authorList>
    </citation>
    <scope>NUCLEOTIDE SEQUENCE [LARGE SCALE GENOMIC DNA]</scope>
    <source>
        <strain evidence="2">CENA21</strain>
    </source>
</reference>
<dbReference type="STRING" id="224013.ACX27_26735"/>
<name>A0A0M5MNB5_9NOSO</name>
<dbReference type="KEGG" id="npz:ACX27_26735"/>
<organism evidence="1 2">
    <name type="scientific">Nostoc piscinale CENA21</name>
    <dbReference type="NCBI Taxonomy" id="224013"/>
    <lineage>
        <taxon>Bacteria</taxon>
        <taxon>Bacillati</taxon>
        <taxon>Cyanobacteriota</taxon>
        <taxon>Cyanophyceae</taxon>
        <taxon>Nostocales</taxon>
        <taxon>Nostocaceae</taxon>
        <taxon>Nostoc</taxon>
    </lineage>
</organism>
<evidence type="ECO:0000313" key="2">
    <source>
        <dbReference type="Proteomes" id="UP000062645"/>
    </source>
</evidence>
<proteinExistence type="predicted"/>
<gene>
    <name evidence="1" type="ORF">ACX27_26735</name>
</gene>
<protein>
    <submittedName>
        <fullName evidence="1">Uncharacterized protein</fullName>
    </submittedName>
</protein>
<dbReference type="PATRIC" id="fig|224013.5.peg.6403"/>
<evidence type="ECO:0000313" key="1">
    <source>
        <dbReference type="EMBL" id="ALF55625.1"/>
    </source>
</evidence>
<dbReference type="Proteomes" id="UP000062645">
    <property type="component" value="Chromosome"/>
</dbReference>
<accession>A0A0M5MNB5</accession>
<keyword evidence="2" id="KW-1185">Reference proteome</keyword>
<dbReference type="AlphaFoldDB" id="A0A0M5MNB5"/>
<sequence length="157" mass="17602">MSLYEKLAGVEAKLAGLEEKLGLPQRKNLLVRQIFSNHTSRTSTIADYLITPKPYITNVAPRLVNLQVGTEGSDQLFITASDTQVEIPRIFPKSFFVVPGTLKTVYVIDPPLNPNGTVAYTNPTTKTIGAYFHNLIYLADNDPTRWILVLRQEADRR</sequence>
<reference evidence="1 2" key="2">
    <citation type="journal article" date="2016" name="Genome Announc.">
        <title>Draft Genome Sequence of the N2-Fixing Cyanobacterium Nostoc piscinale CENA21, Isolated from the Brazilian Amazon Floodplain.</title>
        <authorList>
            <person name="Leao T."/>
            <person name="Guimaraes P.I."/>
            <person name="de Melo A.G."/>
            <person name="Ramos R.T."/>
            <person name="Leao P.N."/>
            <person name="Silva A."/>
            <person name="Fiore M.F."/>
            <person name="Schneider M.P."/>
        </authorList>
    </citation>
    <scope>NUCLEOTIDE SEQUENCE [LARGE SCALE GENOMIC DNA]</scope>
    <source>
        <strain evidence="1 2">CENA21</strain>
    </source>
</reference>